<dbReference type="HAMAP" id="MF_01416">
    <property type="entry name" value="ATP_synth_delta_bact"/>
    <property type="match status" value="1"/>
</dbReference>
<protein>
    <recommendedName>
        <fullName evidence="8">ATP synthase subunit delta</fullName>
    </recommendedName>
    <alternativeName>
        <fullName evidence="8">ATP synthase F(1) sector subunit delta</fullName>
    </alternativeName>
    <alternativeName>
        <fullName evidence="8">F-type ATPase subunit delta</fullName>
        <shortName evidence="8">F-ATPase subunit delta</shortName>
    </alternativeName>
</protein>
<keyword evidence="10" id="KW-1185">Reference proteome</keyword>
<sequence>MSTEAPGPASLAGRYASALFELADGQKQLDAVAADLATLRRMMDESADLRRLVASPVIGRDAQGRAMSALLETAGASNLVRRFVGVVCQNGRLRDLPSMIAAFLAELARRRGETAADVISATPLSETQLQSLSETLRRLVGSKITVNARVDADLLGGLIVKVGSRMFDSSIRTKLQRLRLAMKGVG</sequence>
<evidence type="ECO:0000256" key="3">
    <source>
        <dbReference type="ARBA" id="ARBA00022781"/>
    </source>
</evidence>
<keyword evidence="3 8" id="KW-0375">Hydrogen ion transport</keyword>
<keyword evidence="6 8" id="KW-0139">CF(1)</keyword>
<dbReference type="GO" id="GO:0046933">
    <property type="term" value="F:proton-transporting ATP synthase activity, rotational mechanism"/>
    <property type="evidence" value="ECO:0007669"/>
    <property type="project" value="UniProtKB-UniRule"/>
</dbReference>
<dbReference type="Gene3D" id="1.10.520.20">
    <property type="entry name" value="N-terminal domain of the delta subunit of the F1F0-ATP synthase"/>
    <property type="match status" value="1"/>
</dbReference>
<dbReference type="NCBIfam" id="TIGR01145">
    <property type="entry name" value="ATP_synt_delta"/>
    <property type="match status" value="1"/>
</dbReference>
<dbReference type="EMBL" id="VDUZ01000036">
    <property type="protein sequence ID" value="TXL72100.1"/>
    <property type="molecule type" value="Genomic_DNA"/>
</dbReference>
<evidence type="ECO:0000256" key="1">
    <source>
        <dbReference type="ARBA" id="ARBA00004370"/>
    </source>
</evidence>
<evidence type="ECO:0000256" key="6">
    <source>
        <dbReference type="ARBA" id="ARBA00023196"/>
    </source>
</evidence>
<dbReference type="AlphaFoldDB" id="A0A5C8PFI1"/>
<name>A0A5C8PFI1_9HYPH</name>
<keyword evidence="5 8" id="KW-0472">Membrane</keyword>
<dbReference type="GO" id="GO:0045259">
    <property type="term" value="C:proton-transporting ATP synthase complex"/>
    <property type="evidence" value="ECO:0007669"/>
    <property type="project" value="UniProtKB-KW"/>
</dbReference>
<proteinExistence type="inferred from homology"/>
<evidence type="ECO:0000256" key="8">
    <source>
        <dbReference type="HAMAP-Rule" id="MF_01416"/>
    </source>
</evidence>
<keyword evidence="7 8" id="KW-0066">ATP synthesis</keyword>
<gene>
    <name evidence="8" type="primary">atpH</name>
    <name evidence="9" type="ORF">FHP25_27125</name>
</gene>
<keyword evidence="4 8" id="KW-0406">Ion transport</keyword>
<dbReference type="RefSeq" id="WP_147850127.1">
    <property type="nucleotide sequence ID" value="NZ_VDUZ01000036.1"/>
</dbReference>
<reference evidence="9 10" key="1">
    <citation type="submission" date="2019-06" db="EMBL/GenBank/DDBJ databases">
        <title>New taxonomy in bacterial strain CC-CFT640, isolated from vineyard.</title>
        <authorList>
            <person name="Lin S.-Y."/>
            <person name="Tsai C.-F."/>
            <person name="Young C.-C."/>
        </authorList>
    </citation>
    <scope>NUCLEOTIDE SEQUENCE [LARGE SCALE GENOMIC DNA]</scope>
    <source>
        <strain evidence="9 10">CC-CFT640</strain>
    </source>
</reference>
<keyword evidence="2 8" id="KW-0813">Transport</keyword>
<dbReference type="InterPro" id="IPR020781">
    <property type="entry name" value="ATPase_OSCP/d_CS"/>
</dbReference>
<dbReference type="PRINTS" id="PR00125">
    <property type="entry name" value="ATPASEDELTA"/>
</dbReference>
<evidence type="ECO:0000313" key="9">
    <source>
        <dbReference type="EMBL" id="TXL72100.1"/>
    </source>
</evidence>
<comment type="function">
    <text evidence="8">F(1)F(0) ATP synthase produces ATP from ADP in the presence of a proton or sodium gradient. F-type ATPases consist of two structural domains, F(1) containing the extramembraneous catalytic core and F(0) containing the membrane proton channel, linked together by a central stalk and a peripheral stalk. During catalysis, ATP synthesis in the catalytic domain of F(1) is coupled via a rotary mechanism of the central stalk subunits to proton translocation.</text>
</comment>
<evidence type="ECO:0000256" key="4">
    <source>
        <dbReference type="ARBA" id="ARBA00023065"/>
    </source>
</evidence>
<dbReference type="Proteomes" id="UP000321638">
    <property type="component" value="Unassembled WGS sequence"/>
</dbReference>
<dbReference type="OrthoDB" id="9796185at2"/>
<keyword evidence="8" id="KW-1003">Cell membrane</keyword>
<dbReference type="PROSITE" id="PS00389">
    <property type="entry name" value="ATPASE_DELTA"/>
    <property type="match status" value="1"/>
</dbReference>
<dbReference type="GO" id="GO:0005886">
    <property type="term" value="C:plasma membrane"/>
    <property type="evidence" value="ECO:0007669"/>
    <property type="project" value="UniProtKB-SubCell"/>
</dbReference>
<dbReference type="Pfam" id="PF00213">
    <property type="entry name" value="OSCP"/>
    <property type="match status" value="1"/>
</dbReference>
<organism evidence="9 10">
    <name type="scientific">Vineibacter terrae</name>
    <dbReference type="NCBI Taxonomy" id="2586908"/>
    <lineage>
        <taxon>Bacteria</taxon>
        <taxon>Pseudomonadati</taxon>
        <taxon>Pseudomonadota</taxon>
        <taxon>Alphaproteobacteria</taxon>
        <taxon>Hyphomicrobiales</taxon>
        <taxon>Vineibacter</taxon>
    </lineage>
</organism>
<evidence type="ECO:0000256" key="5">
    <source>
        <dbReference type="ARBA" id="ARBA00023136"/>
    </source>
</evidence>
<comment type="caution">
    <text evidence="9">The sequence shown here is derived from an EMBL/GenBank/DDBJ whole genome shotgun (WGS) entry which is preliminary data.</text>
</comment>
<dbReference type="InterPro" id="IPR026015">
    <property type="entry name" value="ATP_synth_OSCP/delta_N_sf"/>
</dbReference>
<comment type="function">
    <text evidence="8">This protein is part of the stalk that links CF(0) to CF(1). It either transmits conformational changes from CF(0) to CF(1) or is implicated in proton conduction.</text>
</comment>
<dbReference type="InterPro" id="IPR000711">
    <property type="entry name" value="ATPase_OSCP/dsu"/>
</dbReference>
<evidence type="ECO:0000256" key="7">
    <source>
        <dbReference type="ARBA" id="ARBA00023310"/>
    </source>
</evidence>
<evidence type="ECO:0000256" key="2">
    <source>
        <dbReference type="ARBA" id="ARBA00022448"/>
    </source>
</evidence>
<dbReference type="PANTHER" id="PTHR11910">
    <property type="entry name" value="ATP SYNTHASE DELTA CHAIN"/>
    <property type="match status" value="1"/>
</dbReference>
<dbReference type="NCBIfam" id="NF004406">
    <property type="entry name" value="PRK05758.3-2"/>
    <property type="match status" value="1"/>
</dbReference>
<comment type="subcellular location">
    <subcellularLocation>
        <location evidence="8">Cell membrane</location>
        <topology evidence="8">Peripheral membrane protein</topology>
    </subcellularLocation>
    <subcellularLocation>
        <location evidence="1">Membrane</location>
    </subcellularLocation>
</comment>
<comment type="similarity">
    <text evidence="8">Belongs to the ATPase delta chain family.</text>
</comment>
<dbReference type="SUPFAM" id="SSF47928">
    <property type="entry name" value="N-terminal domain of the delta subunit of the F1F0-ATP synthase"/>
    <property type="match status" value="1"/>
</dbReference>
<evidence type="ECO:0000313" key="10">
    <source>
        <dbReference type="Proteomes" id="UP000321638"/>
    </source>
</evidence>
<accession>A0A5C8PFI1</accession>